<sequence length="559" mass="62455">MPTELSLLPTRVSLGEDEALDSFLERLTQANDLEPQHILAALRRGEDAPQTTLAFFMTAPTDTVLARIEKLSGIPVEQLRNATLMRFDAGRPLHLDALDPLDRHSYRKVVVQGWFPPFGTQLCPLCVAQQGIWRVDWRLPIVAACIHHGTYLTTECGGCSQRFRSHRYWPLRPVLGPAQPCGNPVALRRPCLRSVLTNTAGPADSRALDCAESVHRALNGQTLSMFGEPADPRAFLAELRNLATLLLHLGARTSAQTAVSWASDLREEARVRSNLVRGARWGFSPPHSARVRGAVLGCAHEILMQRNFESGGARLREWIRFIEDEKNGPAAWLTNRTKRTPTMQRLIAAAVSERRDVGRRIDRGRRCRQIEPSAIPQMIDTGIYRQLFAGMLGGYEHTGRLYVSLCMVRAIVSVKSWADAAVRIGLPPDVGSRTSRAARARMRTTPEDLQRQVNVALNNIPTSRDFRALEVQVLALAGDPEHWYPAWRLSTTPARRSDLLVYAVTWMWCEVAQGCLDNSPAWAVPPCHRIKAGYRAFRDRLPAAARDSLRRLVLPGPTR</sequence>
<dbReference type="InterPro" id="IPR009492">
    <property type="entry name" value="TniQ"/>
</dbReference>
<proteinExistence type="predicted"/>
<comment type="caution">
    <text evidence="2">The sequence shown here is derived from an EMBL/GenBank/DDBJ whole genome shotgun (WGS) entry which is preliminary data.</text>
</comment>
<evidence type="ECO:0000313" key="3">
    <source>
        <dbReference type="Proteomes" id="UP001154266"/>
    </source>
</evidence>
<protein>
    <submittedName>
        <fullName evidence="2">TniQ family protein</fullName>
    </submittedName>
</protein>
<reference evidence="2" key="1">
    <citation type="journal article" date="2023" name="Environ. Microbiol.">
        <title>The 2-methylpropene degradation pathway in Mycobacteriaceae family strains.</title>
        <authorList>
            <person name="Helbich S."/>
            <person name="Barrantes I."/>
            <person name="Dos Anjos Borges L.G."/>
            <person name="Pieper D.H."/>
            <person name="Vainshtein Y."/>
            <person name="Sohn K."/>
            <person name="Engesser K.H."/>
        </authorList>
    </citation>
    <scope>NUCLEOTIDE SEQUENCE</scope>
    <source>
        <strain evidence="2">IBE100</strain>
    </source>
</reference>
<evidence type="ECO:0000313" key="2">
    <source>
        <dbReference type="EMBL" id="MDG5483313.1"/>
    </source>
</evidence>
<dbReference type="Proteomes" id="UP001154266">
    <property type="component" value="Unassembled WGS sequence"/>
</dbReference>
<gene>
    <name evidence="2" type="ORF">MNO81_10970</name>
</gene>
<feature type="domain" description="TniQ" evidence="1">
    <location>
        <begin position="9"/>
        <end position="152"/>
    </location>
</feature>
<dbReference type="EMBL" id="JAKZMO010000007">
    <property type="protein sequence ID" value="MDG5483313.1"/>
    <property type="molecule type" value="Genomic_DNA"/>
</dbReference>
<keyword evidence="3" id="KW-1185">Reference proteome</keyword>
<name>A0ABT6GQ28_MYCGU</name>
<dbReference type="Pfam" id="PF06527">
    <property type="entry name" value="TniQ"/>
    <property type="match status" value="1"/>
</dbReference>
<accession>A0ABT6GQ28</accession>
<organism evidence="2 3">
    <name type="scientific">Mycolicibacterium gadium</name>
    <name type="common">Mycobacterium gadium</name>
    <dbReference type="NCBI Taxonomy" id="1794"/>
    <lineage>
        <taxon>Bacteria</taxon>
        <taxon>Bacillati</taxon>
        <taxon>Actinomycetota</taxon>
        <taxon>Actinomycetes</taxon>
        <taxon>Mycobacteriales</taxon>
        <taxon>Mycobacteriaceae</taxon>
        <taxon>Mycolicibacterium</taxon>
    </lineage>
</organism>
<dbReference type="RefSeq" id="WP_083997770.1">
    <property type="nucleotide sequence ID" value="NZ_JAKZMO010000007.1"/>
</dbReference>
<evidence type="ECO:0000259" key="1">
    <source>
        <dbReference type="Pfam" id="PF06527"/>
    </source>
</evidence>